<reference evidence="1 2" key="1">
    <citation type="submission" date="2017-06" db="EMBL/GenBank/DDBJ databases">
        <authorList>
            <consortium name="Pathogen Informatics"/>
        </authorList>
    </citation>
    <scope>NUCLEOTIDE SEQUENCE [LARGE SCALE GENOMIC DNA]</scope>
    <source>
        <strain evidence="1 2">NCTC12148</strain>
    </source>
</reference>
<dbReference type="RefSeq" id="WP_095098207.1">
    <property type="nucleotide sequence ID" value="NZ_CAMIQD010000001.1"/>
</dbReference>
<dbReference type="OrthoDB" id="6489344at2"/>
<dbReference type="InterPro" id="IPR036745">
    <property type="entry name" value="PolIII_theta_sf"/>
</dbReference>
<dbReference type="GO" id="GO:0003677">
    <property type="term" value="F:DNA binding"/>
    <property type="evidence" value="ECO:0007669"/>
    <property type="project" value="InterPro"/>
</dbReference>
<organism evidence="1 2">
    <name type="scientific">Serratia ficaria</name>
    <dbReference type="NCBI Taxonomy" id="61651"/>
    <lineage>
        <taxon>Bacteria</taxon>
        <taxon>Pseudomonadati</taxon>
        <taxon>Pseudomonadota</taxon>
        <taxon>Gammaproteobacteria</taxon>
        <taxon>Enterobacterales</taxon>
        <taxon>Yersiniaceae</taxon>
        <taxon>Serratia</taxon>
    </lineage>
</organism>
<dbReference type="AlphaFoldDB" id="A0A240C786"/>
<keyword evidence="2" id="KW-1185">Reference proteome</keyword>
<evidence type="ECO:0000313" key="1">
    <source>
        <dbReference type="EMBL" id="SNW03163.1"/>
    </source>
</evidence>
<dbReference type="Gene3D" id="1.20.58.250">
    <property type="entry name" value="DNA polymerase III-theta"/>
    <property type="match status" value="1"/>
</dbReference>
<dbReference type="Proteomes" id="UP000215134">
    <property type="component" value="Chromosome 1"/>
</dbReference>
<evidence type="ECO:0000313" key="2">
    <source>
        <dbReference type="Proteomes" id="UP000215134"/>
    </source>
</evidence>
<dbReference type="STRING" id="1411141.GCA_001590885_02511"/>
<gene>
    <name evidence="1" type="primary">holE_2</name>
    <name evidence="1" type="ORF">SAMEA4384070_03155</name>
</gene>
<accession>A0A240C786</accession>
<name>A0A240C786_SERFI</name>
<dbReference type="InterPro" id="IPR009052">
    <property type="entry name" value="DNA_pol_III_theta_bac"/>
</dbReference>
<keyword evidence="1" id="KW-0548">Nucleotidyltransferase</keyword>
<dbReference type="GO" id="GO:0003887">
    <property type="term" value="F:DNA-directed DNA polymerase activity"/>
    <property type="evidence" value="ECO:0007669"/>
    <property type="project" value="UniProtKB-EC"/>
</dbReference>
<dbReference type="GeneID" id="75028299"/>
<proteinExistence type="predicted"/>
<keyword evidence="1" id="KW-0808">Transferase</keyword>
<dbReference type="SUPFAM" id="SSF46575">
    <property type="entry name" value="DNA polymerase III theta subunit-like"/>
    <property type="match status" value="1"/>
</dbReference>
<dbReference type="Pfam" id="PF06440">
    <property type="entry name" value="DNA_pol3_theta"/>
    <property type="match status" value="1"/>
</dbReference>
<dbReference type="GO" id="GO:0006260">
    <property type="term" value="P:DNA replication"/>
    <property type="evidence" value="ECO:0007669"/>
    <property type="project" value="InterPro"/>
</dbReference>
<dbReference type="EMBL" id="LT906479">
    <property type="protein sequence ID" value="SNW03163.1"/>
    <property type="molecule type" value="Genomic_DNA"/>
</dbReference>
<sequence length="73" mass="8399">MSLYYRGYSGNYVGKLHADIAASCVAGKERLNLPVTPALVEAEQPEHLRRYFKQRLEHYRQVAQRLPPEKING</sequence>
<protein>
    <submittedName>
        <fullName evidence="1">DNA polymerase III subunit theta</fullName>
        <ecNumber evidence="1">2.7.7.7</ecNumber>
    </submittedName>
</protein>
<dbReference type="KEGG" id="sfj:SAMEA4384070_3155"/>
<dbReference type="EC" id="2.7.7.7" evidence="1"/>